<dbReference type="InterPro" id="IPR032675">
    <property type="entry name" value="LRR_dom_sf"/>
</dbReference>
<gene>
    <name evidence="2" type="ORF">Microterr_04310</name>
</gene>
<evidence type="ECO:0000256" key="1">
    <source>
        <dbReference type="SAM" id="SignalP"/>
    </source>
</evidence>
<organism evidence="2 3">
    <name type="scientific">Microbacterium terricola</name>
    <dbReference type="NCBI Taxonomy" id="344163"/>
    <lineage>
        <taxon>Bacteria</taxon>
        <taxon>Bacillati</taxon>
        <taxon>Actinomycetota</taxon>
        <taxon>Actinomycetes</taxon>
        <taxon>Micrococcales</taxon>
        <taxon>Microbacteriaceae</taxon>
        <taxon>Microbacterium</taxon>
    </lineage>
</organism>
<keyword evidence="3" id="KW-1185">Reference proteome</keyword>
<keyword evidence="1" id="KW-0732">Signal</keyword>
<evidence type="ECO:0008006" key="4">
    <source>
        <dbReference type="Google" id="ProtNLM"/>
    </source>
</evidence>
<dbReference type="Proteomes" id="UP001317779">
    <property type="component" value="Chromosome"/>
</dbReference>
<feature type="chain" id="PRO_5045591504" description="Ig-like domain-containing protein" evidence="1">
    <location>
        <begin position="45"/>
        <end position="448"/>
    </location>
</feature>
<dbReference type="Gene3D" id="3.80.10.10">
    <property type="entry name" value="Ribonuclease Inhibitor"/>
    <property type="match status" value="1"/>
</dbReference>
<evidence type="ECO:0000313" key="3">
    <source>
        <dbReference type="Proteomes" id="UP001317779"/>
    </source>
</evidence>
<dbReference type="Gene3D" id="2.60.40.2700">
    <property type="match status" value="1"/>
</dbReference>
<dbReference type="EMBL" id="AP027141">
    <property type="protein sequence ID" value="BDV29771.1"/>
    <property type="molecule type" value="Genomic_DNA"/>
</dbReference>
<name>A0ABM8DVX0_9MICO</name>
<accession>A0ABM8DVX0</accession>
<reference evidence="2 3" key="1">
    <citation type="submission" date="2022-12" db="EMBL/GenBank/DDBJ databases">
        <title>Microbacterium terricola strain KV-448 chromosome, complete genome.</title>
        <authorList>
            <person name="Oshima T."/>
            <person name="Moriya T."/>
            <person name="Bessho Y."/>
        </authorList>
    </citation>
    <scope>NUCLEOTIDE SEQUENCE [LARGE SCALE GENOMIC DNA]</scope>
    <source>
        <strain evidence="2 3">KV-448</strain>
    </source>
</reference>
<proteinExistence type="predicted"/>
<sequence length="448" mass="47187">MTKAHSRCYLARMLNPKQSLLRRALPAMLAAALVLAGAVSPASALVPSVTAPIAASFKSGIKVGSFTYEIDTVARTATLTGWNGKRKTTITVPATIKAGDKTYKVTRIGYGAFAGPVWYVLPGPSPVPATKAVIPSGVKWIDDYAFYGNHITSFSIPGSVDYIGTSALDQDEIGHSGWLRKVTFRGDAPTMSELGEHICSPGGCEYNGAAPLGIGNGLIVYYKTGAEGFTTPIWAGYLTARGGTKAVPTGYGPRAQELMVSLDRDAVSGAQLTARLRAWAVGGKLAPQPTKLTFLWQLRQDDGTWKKIGSGKTATVPTGSAGKPLRILTIAKGPGTRESVLQLGLYSVRFTFTTKPKPKITLPTGVTTAKVGTKLTATGASAKSWSPDADNVSYRWYRNGTAITKGGGSKTYTVTSADLGKKLTVRATATKDGYAKSTRLSDALTAPK</sequence>
<feature type="signal peptide" evidence="1">
    <location>
        <begin position="1"/>
        <end position="44"/>
    </location>
</feature>
<evidence type="ECO:0000313" key="2">
    <source>
        <dbReference type="EMBL" id="BDV29771.1"/>
    </source>
</evidence>
<protein>
    <recommendedName>
        <fullName evidence="4">Ig-like domain-containing protein</fullName>
    </recommendedName>
</protein>